<comment type="caution">
    <text evidence="10">The sequence shown here is derived from an EMBL/GenBank/DDBJ whole genome shotgun (WGS) entry which is preliminary data.</text>
</comment>
<dbReference type="InterPro" id="IPR014043">
    <property type="entry name" value="Acyl_transferase_dom"/>
</dbReference>
<dbReference type="Pfam" id="PF00296">
    <property type="entry name" value="Bac_luciferase"/>
    <property type="match status" value="1"/>
</dbReference>
<dbReference type="SMART" id="SM00823">
    <property type="entry name" value="PKS_PP"/>
    <property type="match status" value="2"/>
</dbReference>
<dbReference type="InterPro" id="IPR020841">
    <property type="entry name" value="PKS_Beta-ketoAc_synthase_dom"/>
</dbReference>
<dbReference type="InterPro" id="IPR009081">
    <property type="entry name" value="PP-bd_ACP"/>
</dbReference>
<dbReference type="PROSITE" id="PS52004">
    <property type="entry name" value="KS3_2"/>
    <property type="match status" value="1"/>
</dbReference>
<evidence type="ECO:0000259" key="8">
    <source>
        <dbReference type="PROSITE" id="PS50862"/>
    </source>
</evidence>
<dbReference type="PANTHER" id="PTHR43775:SF37">
    <property type="entry name" value="SI:DKEY-61P9.11"/>
    <property type="match status" value="1"/>
</dbReference>
<dbReference type="Gene3D" id="3.40.640.10">
    <property type="entry name" value="Type I PLP-dependent aspartate aminotransferase-like (Major domain)"/>
    <property type="match status" value="1"/>
</dbReference>
<dbReference type="Gene3D" id="3.30.559.30">
    <property type="entry name" value="Nonribosomal peptide synthetase, condensation domain"/>
    <property type="match status" value="1"/>
</dbReference>
<dbReference type="Gene3D" id="1.10.1200.10">
    <property type="entry name" value="ACP-like"/>
    <property type="match status" value="2"/>
</dbReference>
<keyword evidence="3" id="KW-0597">Phosphoprotein</keyword>
<dbReference type="SUPFAM" id="SSF47336">
    <property type="entry name" value="ACP-like"/>
    <property type="match status" value="2"/>
</dbReference>
<dbReference type="Pfam" id="PF16197">
    <property type="entry name" value="KAsynt_C_assoc"/>
    <property type="match status" value="1"/>
</dbReference>
<dbReference type="CDD" id="cd05930">
    <property type="entry name" value="A_NRPS"/>
    <property type="match status" value="1"/>
</dbReference>
<dbReference type="Pfam" id="PF00698">
    <property type="entry name" value="Acyl_transf_1"/>
    <property type="match status" value="1"/>
</dbReference>
<dbReference type="GO" id="GO:0031177">
    <property type="term" value="F:phosphopantetheine binding"/>
    <property type="evidence" value="ECO:0007669"/>
    <property type="project" value="InterPro"/>
</dbReference>
<dbReference type="SUPFAM" id="SSF52151">
    <property type="entry name" value="FabD/lysophospholipase-like"/>
    <property type="match status" value="1"/>
</dbReference>
<evidence type="ECO:0000313" key="10">
    <source>
        <dbReference type="EMBL" id="RKR91955.1"/>
    </source>
</evidence>
<dbReference type="Gene3D" id="3.40.47.10">
    <property type="match status" value="1"/>
</dbReference>
<keyword evidence="5" id="KW-0663">Pyridoxal phosphate</keyword>
<reference evidence="10 11" key="1">
    <citation type="submission" date="2018-10" db="EMBL/GenBank/DDBJ databases">
        <title>Sequencing the genomes of 1000 actinobacteria strains.</title>
        <authorList>
            <person name="Klenk H.-P."/>
        </authorList>
    </citation>
    <scope>NUCLEOTIDE SEQUENCE [LARGE SCALE GENOMIC DNA]</scope>
    <source>
        <strain evidence="10 11">DSM 45175</strain>
    </source>
</reference>
<dbReference type="PROSITE" id="PS00455">
    <property type="entry name" value="AMP_BINDING"/>
    <property type="match status" value="1"/>
</dbReference>
<dbReference type="InterPro" id="IPR016036">
    <property type="entry name" value="Malonyl_transacylase_ACP-bd"/>
</dbReference>
<dbReference type="SUPFAM" id="SSF52777">
    <property type="entry name" value="CoA-dependent acyltransferases"/>
    <property type="match status" value="2"/>
</dbReference>
<dbReference type="Gene3D" id="3.20.20.30">
    <property type="entry name" value="Luciferase-like domain"/>
    <property type="match status" value="1"/>
</dbReference>
<keyword evidence="11" id="KW-1185">Reference proteome</keyword>
<dbReference type="InterPro" id="IPR001242">
    <property type="entry name" value="Condensation_dom"/>
</dbReference>
<evidence type="ECO:0000256" key="6">
    <source>
        <dbReference type="ARBA" id="ARBA00029443"/>
    </source>
</evidence>
<dbReference type="InterPro" id="IPR001227">
    <property type="entry name" value="Ac_transferase_dom_sf"/>
</dbReference>
<dbReference type="InterPro" id="IPR045851">
    <property type="entry name" value="AMP-bd_C_sf"/>
</dbReference>
<dbReference type="GO" id="GO:0005737">
    <property type="term" value="C:cytoplasm"/>
    <property type="evidence" value="ECO:0007669"/>
    <property type="project" value="TreeGrafter"/>
</dbReference>
<keyword evidence="4" id="KW-0808">Transferase</keyword>
<dbReference type="Gene3D" id="3.30.300.30">
    <property type="match status" value="1"/>
</dbReference>
<evidence type="ECO:0000259" key="7">
    <source>
        <dbReference type="PROSITE" id="PS50075"/>
    </source>
</evidence>
<dbReference type="Proteomes" id="UP000277671">
    <property type="component" value="Unassembled WGS sequence"/>
</dbReference>
<dbReference type="InterPro" id="IPR015421">
    <property type="entry name" value="PyrdxlP-dep_Trfase_major"/>
</dbReference>
<dbReference type="SUPFAM" id="SSF53901">
    <property type="entry name" value="Thiolase-like"/>
    <property type="match status" value="1"/>
</dbReference>
<dbReference type="PANTHER" id="PTHR43775">
    <property type="entry name" value="FATTY ACID SYNTHASE"/>
    <property type="match status" value="1"/>
</dbReference>
<dbReference type="GO" id="GO:0005886">
    <property type="term" value="C:plasma membrane"/>
    <property type="evidence" value="ECO:0007669"/>
    <property type="project" value="TreeGrafter"/>
</dbReference>
<dbReference type="Pfam" id="PF00550">
    <property type="entry name" value="PP-binding"/>
    <property type="match status" value="2"/>
</dbReference>
<dbReference type="InterPro" id="IPR016035">
    <property type="entry name" value="Acyl_Trfase/lysoPLipase"/>
</dbReference>
<dbReference type="Pfam" id="PF00501">
    <property type="entry name" value="AMP-binding"/>
    <property type="match status" value="1"/>
</dbReference>
<dbReference type="GO" id="GO:0004312">
    <property type="term" value="F:fatty acid synthase activity"/>
    <property type="evidence" value="ECO:0007669"/>
    <property type="project" value="TreeGrafter"/>
</dbReference>
<dbReference type="CDD" id="cd00833">
    <property type="entry name" value="PKS"/>
    <property type="match status" value="1"/>
</dbReference>
<dbReference type="InterPro" id="IPR015422">
    <property type="entry name" value="PyrdxlP-dep_Trfase_small"/>
</dbReference>
<dbReference type="InterPro" id="IPR020806">
    <property type="entry name" value="PKS_PP-bd"/>
</dbReference>
<evidence type="ECO:0000259" key="9">
    <source>
        <dbReference type="PROSITE" id="PS52004"/>
    </source>
</evidence>
<comment type="similarity">
    <text evidence="6">In the C-terminal section; belongs to the NRP synthetase family.</text>
</comment>
<dbReference type="InterPro" id="IPR005814">
    <property type="entry name" value="Aminotrans_3"/>
</dbReference>
<dbReference type="Gene3D" id="3.30.70.3290">
    <property type="match status" value="1"/>
</dbReference>
<name>A0A495JTT7_9ACTN</name>
<dbReference type="InterPro" id="IPR023213">
    <property type="entry name" value="CAT-like_dom_sf"/>
</dbReference>
<dbReference type="InterPro" id="IPR014030">
    <property type="entry name" value="Ketoacyl_synth_N"/>
</dbReference>
<dbReference type="NCBIfam" id="TIGR04020">
    <property type="entry name" value="seco_metab_LLM"/>
    <property type="match status" value="1"/>
</dbReference>
<dbReference type="SMART" id="SM00825">
    <property type="entry name" value="PKS_KS"/>
    <property type="match status" value="1"/>
</dbReference>
<dbReference type="InterPro" id="IPR050091">
    <property type="entry name" value="PKS_NRPS_Biosynth_Enz"/>
</dbReference>
<dbReference type="Gene3D" id="3.30.559.10">
    <property type="entry name" value="Chloramphenicol acetyltransferase-like domain"/>
    <property type="match status" value="1"/>
</dbReference>
<dbReference type="CDD" id="cd19531">
    <property type="entry name" value="LCL_NRPS-like"/>
    <property type="match status" value="1"/>
</dbReference>
<dbReference type="InterPro" id="IPR016039">
    <property type="entry name" value="Thiolase-like"/>
</dbReference>
<protein>
    <submittedName>
        <fullName evidence="10">Amino acid adenylation domain-containing protein/natural product biosynthesis luciferase-like monooxygenase protein</fullName>
    </submittedName>
</protein>
<dbReference type="GO" id="GO:0008483">
    <property type="term" value="F:transaminase activity"/>
    <property type="evidence" value="ECO:0007669"/>
    <property type="project" value="InterPro"/>
</dbReference>
<organism evidence="10 11">
    <name type="scientific">Micromonospora pisi</name>
    <dbReference type="NCBI Taxonomy" id="589240"/>
    <lineage>
        <taxon>Bacteria</taxon>
        <taxon>Bacillati</taxon>
        <taxon>Actinomycetota</taxon>
        <taxon>Actinomycetes</taxon>
        <taxon>Micromonosporales</taxon>
        <taxon>Micromonosporaceae</taxon>
        <taxon>Micromonospora</taxon>
    </lineage>
</organism>
<dbReference type="InterPro" id="IPR006195">
    <property type="entry name" value="aa-tRNA-synth_II"/>
</dbReference>
<evidence type="ECO:0000256" key="4">
    <source>
        <dbReference type="ARBA" id="ARBA00022679"/>
    </source>
</evidence>
<dbReference type="InterPro" id="IPR036736">
    <property type="entry name" value="ACP-like_sf"/>
</dbReference>
<proteinExistence type="inferred from homology"/>
<dbReference type="CDD" id="cd00610">
    <property type="entry name" value="OAT_like"/>
    <property type="match status" value="1"/>
</dbReference>
<keyword evidence="10" id="KW-0560">Oxidoreductase</keyword>
<dbReference type="PROSITE" id="PS00012">
    <property type="entry name" value="PHOSPHOPANTETHEINE"/>
    <property type="match status" value="2"/>
</dbReference>
<dbReference type="SMART" id="SM00827">
    <property type="entry name" value="PKS_AT"/>
    <property type="match status" value="1"/>
</dbReference>
<dbReference type="InterPro" id="IPR024011">
    <property type="entry name" value="Biosynth_lucif-like_mOase_dom"/>
</dbReference>
<gene>
    <name evidence="10" type="ORF">BDK92_6386</name>
</gene>
<dbReference type="InterPro" id="IPR000873">
    <property type="entry name" value="AMP-dep_synth/lig_dom"/>
</dbReference>
<dbReference type="Pfam" id="PF00202">
    <property type="entry name" value="Aminotran_3"/>
    <property type="match status" value="1"/>
</dbReference>
<dbReference type="GO" id="GO:0004497">
    <property type="term" value="F:monooxygenase activity"/>
    <property type="evidence" value="ECO:0007669"/>
    <property type="project" value="UniProtKB-KW"/>
</dbReference>
<evidence type="ECO:0000313" key="11">
    <source>
        <dbReference type="Proteomes" id="UP000277671"/>
    </source>
</evidence>
<dbReference type="InterPro" id="IPR018201">
    <property type="entry name" value="Ketoacyl_synth_AS"/>
</dbReference>
<feature type="domain" description="Ketosynthase family 3 (KS3)" evidence="9">
    <location>
        <begin position="12"/>
        <end position="444"/>
    </location>
</feature>
<dbReference type="InterPro" id="IPR015424">
    <property type="entry name" value="PyrdxlP-dep_Trfase"/>
</dbReference>
<comment type="cofactor">
    <cofactor evidence="1">
        <name>pantetheine 4'-phosphate</name>
        <dbReference type="ChEBI" id="CHEBI:47942"/>
    </cofactor>
</comment>
<dbReference type="GO" id="GO:0071770">
    <property type="term" value="P:DIM/DIP cell wall layer assembly"/>
    <property type="evidence" value="ECO:0007669"/>
    <property type="project" value="TreeGrafter"/>
</dbReference>
<dbReference type="Gene3D" id="2.30.38.10">
    <property type="entry name" value="Luciferase, Domain 3"/>
    <property type="match status" value="1"/>
</dbReference>
<dbReference type="SUPFAM" id="SSF51679">
    <property type="entry name" value="Bacterial luciferase-like"/>
    <property type="match status" value="1"/>
</dbReference>
<keyword evidence="10" id="KW-0503">Monooxygenase</keyword>
<dbReference type="InterPro" id="IPR011251">
    <property type="entry name" value="Luciferase-like_dom"/>
</dbReference>
<evidence type="ECO:0000256" key="1">
    <source>
        <dbReference type="ARBA" id="ARBA00001957"/>
    </source>
</evidence>
<feature type="domain" description="Aminoacyl-transfer RNA synthetases class-II family profile" evidence="8">
    <location>
        <begin position="1463"/>
        <end position="2893"/>
    </location>
</feature>
<keyword evidence="2" id="KW-0596">Phosphopantetheine</keyword>
<feature type="domain" description="Carrier" evidence="7">
    <location>
        <begin position="949"/>
        <end position="1024"/>
    </location>
</feature>
<dbReference type="Gene3D" id="3.90.1150.10">
    <property type="entry name" value="Aspartate Aminotransferase, domain 1"/>
    <property type="match status" value="1"/>
</dbReference>
<dbReference type="InterPro" id="IPR020845">
    <property type="entry name" value="AMP-binding_CS"/>
</dbReference>
<evidence type="ECO:0000256" key="5">
    <source>
        <dbReference type="ARBA" id="ARBA00022898"/>
    </source>
</evidence>
<dbReference type="PROSITE" id="PS50862">
    <property type="entry name" value="AA_TRNA_LIGASE_II"/>
    <property type="match status" value="1"/>
</dbReference>
<dbReference type="GO" id="GO:0016705">
    <property type="term" value="F:oxidoreductase activity, acting on paired donors, with incorporation or reduction of molecular oxygen"/>
    <property type="evidence" value="ECO:0007669"/>
    <property type="project" value="InterPro"/>
</dbReference>
<dbReference type="Pfam" id="PF00668">
    <property type="entry name" value="Condensation"/>
    <property type="match status" value="2"/>
</dbReference>
<dbReference type="InterPro" id="IPR036661">
    <property type="entry name" value="Luciferase-like_sf"/>
</dbReference>
<dbReference type="RefSeq" id="WP_170208758.1">
    <property type="nucleotide sequence ID" value="NZ_RBKT01000001.1"/>
</dbReference>
<dbReference type="GO" id="GO:0004315">
    <property type="term" value="F:3-oxoacyl-[acyl-carrier-protein] synthase activity"/>
    <property type="evidence" value="ECO:0007669"/>
    <property type="project" value="InterPro"/>
</dbReference>
<dbReference type="SUPFAM" id="SSF56801">
    <property type="entry name" value="Acetyl-CoA synthetase-like"/>
    <property type="match status" value="1"/>
</dbReference>
<dbReference type="NCBIfam" id="TIGR01733">
    <property type="entry name" value="AA-adenyl-dom"/>
    <property type="match status" value="1"/>
</dbReference>
<feature type="domain" description="Carrier" evidence="7">
    <location>
        <begin position="2959"/>
        <end position="3036"/>
    </location>
</feature>
<dbReference type="GO" id="GO:0006633">
    <property type="term" value="P:fatty acid biosynthetic process"/>
    <property type="evidence" value="ECO:0007669"/>
    <property type="project" value="InterPro"/>
</dbReference>
<evidence type="ECO:0000256" key="2">
    <source>
        <dbReference type="ARBA" id="ARBA00022450"/>
    </source>
</evidence>
<dbReference type="SUPFAM" id="SSF55048">
    <property type="entry name" value="Probable ACP-binding domain of malonyl-CoA ACP transacylase"/>
    <property type="match status" value="1"/>
</dbReference>
<sequence length="3051" mass="327750">MHGTPGDRNPEDRRIAIVGMAFRLPGADTPDAYWHNIRSGVTSVRRFGQEELAAAGVPAEVRESPDFVAVSGVLDDIDSFDAEFFGMSPQEARTVDPQHRLFLETCYHALENGGYAATPPDVRVGIFAGVGYHLYPLNTYLRNNLPEARWEGDFASAFQVAVGNFNDFAATRVAYRLGLTGPAITVQTGCSTSLVAVHLAGQALLAGDADLALAGASAVHTPQILGYRHVKGTILSRSGRCRAFDASSDGTVGGNGVAAVLLKRYDRAVADGDTIHAVILGVGVNNDGASKRSYLAPSATGQRGAILRALDVAGVSPETIGYLETHGTGTYKGDPIEFDGMTSAYRARTTRTGYCAIGSAKPALGHLDACAGMAGLIKTVLALKHGEVPPLVGFERPNPALDLAASPFFIPTEAQPWPDLPGPRRAGVTSLAVGGTNVHVILEAPPPVPAARRRPEAAEPVTLPLSAHHPESLRTLAGRFRDHLRADPGPDLADLVTTAAIGRPPSRHRLVVTGATPAALADALDEYLAGPGQQRAYRVATAAPVPDGGVAPAFVYGGQGTPYGGMAAPLYRRYPEFRAVLDRCEAYQHRTGGPSLLTPLLSDAGGDRGTNPVADPPVAGAAVWETDVAQPALFAFQTALTRLWRSFGVTPHVVAGHSVGEYAALAAAGALSIEDGLRLTGVRGRLMREYAEPGAMVAVLAARPAVDELLATDRRLDLAAINAPENHVLAGPVDAVDSACRRLDERGLRWRRLAVNRAFHSALLDPVLAPLREVCGGISLAPLDTPVVSSVDGTVLPVGHRLDPAYLVRQTREPVRFDLVTAALAMAGDASAAVPVLELSPHPSLVGLLRSALPGSPVFAAQDRGAGLDQHFEAVARLHVHGVAVDWAAVLGPGAGRRVPLPAYPFQRRVHWTGPPLTRTDPGGVMVDVDTGRDTGTAATGEPAVPELEPVVARVREISARHLGCAPDDIDTERPFFQLGADSLTMINALREFEGEFGVRIAMRELFEQADTPRRLSHLILSRRAPAAPVAVPVAPVAEPPVVEAPATVVVPELPEPTAAPRPPAVPEPHGPRVTVAHGSGQAGSVSTGSQRDHVDDLRRRYVAKTRRSKEIAQHYRGVLADSRAVVGFRTATKEMLYPIAAERAKGAWLEDVDGNRYLDITMGFGVLLFGHEPDDVSEAVREHLSRGVQLGPRSVDTGEAAALLSELTGMQRVAFANSGTEANSAAIRLARAATGRDKIVMFHGSYHGHADNVLGRSLGTGADRATVPVSTGIPASAVADLVVLDYGAPESLDAIEALGERLAAVIVEPVQSRHPTLQPAQFLHRLREITRRYGIVLMFDEMLTGFRPHPRGAQGLFGVTPDLATYGKLLGGGFPIGAIAGRADIMDGVDGGFWRYGDDSRPERETTFFGGTYIQHPVSMVAARAVLTRLKEQSPQLQQALNSRTDRLVGTLNAFFEEEEYPVRLGHFGSQLRFEHRADLELLYHHLLLKGVYVWEWRNFFLSTEHTDDDVDTLVDAVQRSLREMRGAGFLARPHLTAVPATASLPTAPAVSSPTAVALPEVLGRAPSSTESDNKGPFLPRVAPDFSVYFFGDYPGGAEGVDPYESIVDTARYADEHGFHALWIPERHFHSFGGVFPNPVVLAAALARETSRIRLHAGSVVLPLHDPIRVAEEWSMVDRLSGGRVGIGCAPGWHAGDFVLAPENFGPHREVMYSHLDQVRRLWRGEPVRRRSGTGDTIEVRTLPRPVQAAPPMFVAVVGNPESYQRAAEHDLGVVTNLMSQSVEQLADNIVRYRKARAAHGLDPQAGRVVVLVHTYLGEDARRARSEAFAPLRTYMRSSLSLFGQMTNSLGFQVDLDGAREEDLDYVFERAYDRYCESRALIGSPEESARLIDALAAAGVDEVAALVDFGVRPEQLRAGLSQLDRLRARYHEAAPVPAAPVVAAAPPDRSGPLSHGQARMWFLERLHPGQGAYNEPTAVRLDGRLDLRALRTALELLVARHAALRTVFREQDGEPVQIVLGRGTVDFAVEEHTGRDEDEVVRAALAAETRRPFDLATGPLFVSRLLRWSDERHVLVLSFHHIVVDATSATVLARDLSALYRAELTGQPADLPDVSRDCLDLAREEAGRGSGEQTGADANGRRDRVAANGRRDHGAGLDYWCARLAGDLPVLDLPTDRPRPTTQTGNGASVWRRLDSELSERLRRLGGVHRATLFMTMLAGYAATLRRFTRTDDLIVGTPVSNRPAGAERVVGFFLNTVALRLDLSGDPTFAELLGRVRDTALDAYDHADVPLDAVVRAVRPVRDTSRNPIFQTMIEFENDDAFPFDLPGVDARTLDHRAERALADLSFYVTNHRDGINCRLEYNTDLFDGGSIERLLSYLVAILEAAAHDPGTPISALVGILPADRDTLARWGTGRRREPPQGCLHDAVRRWAVETPQSVAVIGGGSVLTYRQLDERARVLADRLARLGVGAGEIVALWLPRSPEFVVATLAVLRTGAAYLPLDPLLNGRQVRFMISDSGARVVLTTEGNEPADLPDGVRPLHVDVEVDEATVRGSLPRVADDPDAPCYVIYTSGSTGTPKGAVITHRSVLNLSRWYHDKLELTSADRSAAVCGQSFDASMLEIWPTFMAGGSLAIADDAVRLDSMALARWMRTAGVTVAMLPTPIGEGLLSLPVAAQPRLRHLAVGGQQLRVRPRPDLPYVVHNVYGPTETTVVVVVDVVADASSAPDGPIPIGRPLDNIHVEVRDQHGNLAPLGAVGELFIGGAGVGRGYLHRPELTADRFVDDPSGGPGARFYRSGDLVRWTPDGVLVFLGRADDQVKIRGNRVEPGESSAVLRGLDLVADGIVVARRDHNGDAYLAGYVVPASGVPHQGIAERLVAAMSDKLPDVLVPRVWALLPVLPQTGNNKFDQANLPEPTIRTAAPGPVLSGPVPPGPVLSGRVPPPPIPAPPPASVPVPRVDDLERTVRALWAAELDQEPETIEETSSFFALGGHSINALRLLNRVHEATGVEYPALDFFRAPTVGAMVERLCEHATPAANSHPGRVRGTL</sequence>
<dbReference type="PROSITE" id="PS50075">
    <property type="entry name" value="CARRIER"/>
    <property type="match status" value="2"/>
</dbReference>
<dbReference type="Gene3D" id="3.40.50.980">
    <property type="match status" value="2"/>
</dbReference>
<dbReference type="GO" id="GO:0030170">
    <property type="term" value="F:pyridoxal phosphate binding"/>
    <property type="evidence" value="ECO:0007669"/>
    <property type="project" value="InterPro"/>
</dbReference>
<dbReference type="EMBL" id="RBKT01000001">
    <property type="protein sequence ID" value="RKR91955.1"/>
    <property type="molecule type" value="Genomic_DNA"/>
</dbReference>
<dbReference type="InterPro" id="IPR014031">
    <property type="entry name" value="Ketoacyl_synth_C"/>
</dbReference>
<dbReference type="Gene3D" id="3.40.366.10">
    <property type="entry name" value="Malonyl-Coenzyme A Acyl Carrier Protein, domain 2"/>
    <property type="match status" value="1"/>
</dbReference>
<evidence type="ECO:0000256" key="3">
    <source>
        <dbReference type="ARBA" id="ARBA00022553"/>
    </source>
</evidence>
<dbReference type="InterPro" id="IPR032821">
    <property type="entry name" value="PKS_assoc"/>
</dbReference>
<dbReference type="PROSITE" id="PS00606">
    <property type="entry name" value="KS3_1"/>
    <property type="match status" value="1"/>
</dbReference>
<dbReference type="InterPro" id="IPR006162">
    <property type="entry name" value="Ppantetheine_attach_site"/>
</dbReference>
<dbReference type="Pfam" id="PF02801">
    <property type="entry name" value="Ketoacyl-synt_C"/>
    <property type="match status" value="1"/>
</dbReference>
<dbReference type="Pfam" id="PF00109">
    <property type="entry name" value="ketoacyl-synt"/>
    <property type="match status" value="1"/>
</dbReference>
<dbReference type="SUPFAM" id="SSF53383">
    <property type="entry name" value="PLP-dependent transferases"/>
    <property type="match status" value="1"/>
</dbReference>
<accession>A0A495JTT7</accession>
<dbReference type="InterPro" id="IPR010071">
    <property type="entry name" value="AA_adenyl_dom"/>
</dbReference>